<evidence type="ECO:0000256" key="4">
    <source>
        <dbReference type="RuleBase" id="RU365031"/>
    </source>
</evidence>
<organism evidence="5 6">
    <name type="scientific">Paenibacillus endophyticus</name>
    <dbReference type="NCBI Taxonomy" id="1294268"/>
    <lineage>
        <taxon>Bacteria</taxon>
        <taxon>Bacillati</taxon>
        <taxon>Bacillota</taxon>
        <taxon>Bacilli</taxon>
        <taxon>Bacillales</taxon>
        <taxon>Paenibacillaceae</taxon>
        <taxon>Paenibacillus</taxon>
    </lineage>
</organism>
<comment type="catalytic activity">
    <reaction evidence="4">
        <text>a 2-deoxystreptamine antibiotic + acetyl-CoA = an N(3)-acetyl-2-deoxystreptamine antibiotic + CoA + H(+)</text>
        <dbReference type="Rhea" id="RHEA:12665"/>
        <dbReference type="ChEBI" id="CHEBI:15378"/>
        <dbReference type="ChEBI" id="CHEBI:57287"/>
        <dbReference type="ChEBI" id="CHEBI:57288"/>
        <dbReference type="ChEBI" id="CHEBI:57921"/>
        <dbReference type="ChEBI" id="CHEBI:77452"/>
        <dbReference type="EC" id="2.3.1.81"/>
    </reaction>
</comment>
<dbReference type="AlphaFoldDB" id="A0A7W5C934"/>
<dbReference type="PANTHER" id="PTHR11104:SF0">
    <property type="entry name" value="SPBETA PROPHAGE-DERIVED AMINOGLYCOSIDE N(3')-ACETYLTRANSFERASE-LIKE PROTEIN YOKD"/>
    <property type="match status" value="1"/>
</dbReference>
<evidence type="ECO:0000313" key="6">
    <source>
        <dbReference type="Proteomes" id="UP000518605"/>
    </source>
</evidence>
<keyword evidence="3 4" id="KW-0012">Acyltransferase</keyword>
<dbReference type="RefSeq" id="WP_183564931.1">
    <property type="nucleotide sequence ID" value="NZ_CBCSLB010000007.1"/>
</dbReference>
<accession>A0A7W5C934</accession>
<dbReference type="InterPro" id="IPR028345">
    <property type="entry name" value="Antibiotic_NAT-like"/>
</dbReference>
<dbReference type="EMBL" id="JACHXW010000010">
    <property type="protein sequence ID" value="MBB3153408.1"/>
    <property type="molecule type" value="Genomic_DNA"/>
</dbReference>
<evidence type="ECO:0000256" key="3">
    <source>
        <dbReference type="ARBA" id="ARBA00023315"/>
    </source>
</evidence>
<evidence type="ECO:0000256" key="1">
    <source>
        <dbReference type="ARBA" id="ARBA00006383"/>
    </source>
</evidence>
<dbReference type="GO" id="GO:0046353">
    <property type="term" value="F:aminoglycoside 3-N-acetyltransferase activity"/>
    <property type="evidence" value="ECO:0007669"/>
    <property type="project" value="UniProtKB-EC"/>
</dbReference>
<dbReference type="EC" id="2.3.1.-" evidence="4"/>
<keyword evidence="4" id="KW-0046">Antibiotic resistance</keyword>
<dbReference type="InterPro" id="IPR003679">
    <property type="entry name" value="Amioglycoside_AcTrfase"/>
</dbReference>
<dbReference type="SUPFAM" id="SSF110710">
    <property type="entry name" value="TTHA0583/YokD-like"/>
    <property type="match status" value="1"/>
</dbReference>
<protein>
    <recommendedName>
        <fullName evidence="4">Aminoglycoside N(3)-acetyltransferase</fullName>
        <ecNumber evidence="4">2.3.1.-</ecNumber>
    </recommendedName>
</protein>
<name>A0A7W5C934_9BACL</name>
<dbReference type="Proteomes" id="UP000518605">
    <property type="component" value="Unassembled WGS sequence"/>
</dbReference>
<keyword evidence="2 4" id="KW-0808">Transferase</keyword>
<dbReference type="GO" id="GO:0046677">
    <property type="term" value="P:response to antibiotic"/>
    <property type="evidence" value="ECO:0007669"/>
    <property type="project" value="UniProtKB-KW"/>
</dbReference>
<sequence length="267" mass="29643">MEPLQDELWTQENLQADFEKLGIVSGMTVLMHSSMKAIGGFVAGGPVAVILAMEACLGDGGTLVMPTHTGDLSDPENWRNPPVNESWWEPIRKGMPAFTADLTPCFNMGMINECFRKQSGVVRSDHPQVSFAAWGAKKDSMTADHSLAYCLSEQSPIARLYGDEGWILLLGVGHDRNTTLHLAEYRAQYAGKAEMINKAPIWIEGKREWAAFADIDFCSDDFEQLGQAFERETGLIRRGKVGHAEAQLMPAKPLVDFAVEWMESHRI</sequence>
<proteinExistence type="inferred from homology"/>
<comment type="caution">
    <text evidence="5">The sequence shown here is derived from an EMBL/GenBank/DDBJ whole genome shotgun (WGS) entry which is preliminary data.</text>
</comment>
<reference evidence="5 6" key="1">
    <citation type="submission" date="2020-08" db="EMBL/GenBank/DDBJ databases">
        <title>Genomic Encyclopedia of Type Strains, Phase III (KMG-III): the genomes of soil and plant-associated and newly described type strains.</title>
        <authorList>
            <person name="Whitman W."/>
        </authorList>
    </citation>
    <scope>NUCLEOTIDE SEQUENCE [LARGE SCALE GENOMIC DNA]</scope>
    <source>
        <strain evidence="5 6">CECT 8234</strain>
    </source>
</reference>
<dbReference type="Pfam" id="PF02522">
    <property type="entry name" value="Antibiotic_NAT"/>
    <property type="match status" value="1"/>
</dbReference>
<evidence type="ECO:0000256" key="2">
    <source>
        <dbReference type="ARBA" id="ARBA00022679"/>
    </source>
</evidence>
<keyword evidence="6" id="KW-1185">Reference proteome</keyword>
<dbReference type="PANTHER" id="PTHR11104">
    <property type="entry name" value="AMINOGLYCOSIDE N3-ACETYLTRANSFERASE"/>
    <property type="match status" value="1"/>
</dbReference>
<evidence type="ECO:0000313" key="5">
    <source>
        <dbReference type="EMBL" id="MBB3153408.1"/>
    </source>
</evidence>
<comment type="similarity">
    <text evidence="1 4">Belongs to the antibiotic N-acetyltransferase family.</text>
</comment>
<gene>
    <name evidence="5" type="ORF">FHS16_003470</name>
</gene>